<dbReference type="Gene3D" id="3.40.80.10">
    <property type="entry name" value="Peptidoglycan recognition protein-like"/>
    <property type="match status" value="1"/>
</dbReference>
<comment type="similarity">
    <text evidence="2">Belongs to the N-acetylmuramoyl-L-alanine amidase 2 family.</text>
</comment>
<evidence type="ECO:0000313" key="11">
    <source>
        <dbReference type="EMBL" id="DAD70022.1"/>
    </source>
</evidence>
<dbReference type="InterPro" id="IPR036366">
    <property type="entry name" value="PGBDSf"/>
</dbReference>
<evidence type="ECO:0000256" key="6">
    <source>
        <dbReference type="ARBA" id="ARBA00022801"/>
    </source>
</evidence>
<dbReference type="GO" id="GO:0008745">
    <property type="term" value="F:N-acetylmuramoyl-L-alanine amidase activity"/>
    <property type="evidence" value="ECO:0007669"/>
    <property type="project" value="UniProtKB-EC"/>
</dbReference>
<dbReference type="GO" id="GO:0009254">
    <property type="term" value="P:peptidoglycan turnover"/>
    <property type="evidence" value="ECO:0007669"/>
    <property type="project" value="TreeGrafter"/>
</dbReference>
<dbReference type="GO" id="GO:0009253">
    <property type="term" value="P:peptidoglycan catabolic process"/>
    <property type="evidence" value="ECO:0007669"/>
    <property type="project" value="InterPro"/>
</dbReference>
<dbReference type="InterPro" id="IPR051206">
    <property type="entry name" value="NAMLAA_amidase_2"/>
</dbReference>
<dbReference type="EMBL" id="BK015859">
    <property type="protein sequence ID" value="DAD70022.1"/>
    <property type="molecule type" value="Genomic_DNA"/>
</dbReference>
<dbReference type="GO" id="GO:0030420">
    <property type="term" value="P:establishment of competence for transformation"/>
    <property type="evidence" value="ECO:0007669"/>
    <property type="project" value="UniProtKB-KW"/>
</dbReference>
<evidence type="ECO:0000256" key="9">
    <source>
        <dbReference type="ARBA" id="ARBA00023316"/>
    </source>
</evidence>
<dbReference type="CDD" id="cd06583">
    <property type="entry name" value="PGRP"/>
    <property type="match status" value="1"/>
</dbReference>
<organism evidence="11">
    <name type="scientific">Myoviridae sp. ct6F13</name>
    <dbReference type="NCBI Taxonomy" id="2827602"/>
    <lineage>
        <taxon>Viruses</taxon>
        <taxon>Duplodnaviria</taxon>
        <taxon>Heunggongvirae</taxon>
        <taxon>Uroviricota</taxon>
        <taxon>Caudoviricetes</taxon>
    </lineage>
</organism>
<accession>A0A8S5LJ22</accession>
<keyword evidence="5" id="KW-0081">Bacteriolytic enzyme</keyword>
<evidence type="ECO:0000256" key="8">
    <source>
        <dbReference type="ARBA" id="ARBA00023287"/>
    </source>
</evidence>
<evidence type="ECO:0000256" key="3">
    <source>
        <dbReference type="ARBA" id="ARBA00011901"/>
    </source>
</evidence>
<dbReference type="InterPro" id="IPR036505">
    <property type="entry name" value="Amidase/PGRP_sf"/>
</dbReference>
<dbReference type="Pfam" id="PF01510">
    <property type="entry name" value="Amidase_2"/>
    <property type="match status" value="1"/>
</dbReference>
<dbReference type="Gene3D" id="1.10.101.10">
    <property type="entry name" value="PGBD-like superfamily/PGBD"/>
    <property type="match status" value="2"/>
</dbReference>
<dbReference type="GO" id="GO:0071555">
    <property type="term" value="P:cell wall organization"/>
    <property type="evidence" value="ECO:0007669"/>
    <property type="project" value="UniProtKB-KW"/>
</dbReference>
<feature type="domain" description="N-acetylmuramoyl-L-alanine amidase" evidence="10">
    <location>
        <begin position="10"/>
        <end position="148"/>
    </location>
</feature>
<dbReference type="InterPro" id="IPR002502">
    <property type="entry name" value="Amidase_domain"/>
</dbReference>
<comment type="catalytic activity">
    <reaction evidence="1">
        <text>Hydrolyzes the link between N-acetylmuramoyl residues and L-amino acid residues in certain cell-wall glycopeptides.</text>
        <dbReference type="EC" id="3.5.1.28"/>
    </reaction>
</comment>
<dbReference type="GO" id="GO:0030435">
    <property type="term" value="P:sporulation resulting in formation of a cellular spore"/>
    <property type="evidence" value="ECO:0007669"/>
    <property type="project" value="UniProtKB-KW"/>
</dbReference>
<evidence type="ECO:0000256" key="2">
    <source>
        <dbReference type="ARBA" id="ARBA00007553"/>
    </source>
</evidence>
<evidence type="ECO:0000256" key="7">
    <source>
        <dbReference type="ARBA" id="ARBA00022969"/>
    </source>
</evidence>
<reference evidence="11" key="1">
    <citation type="journal article" date="2021" name="Proc. Natl. Acad. Sci. U.S.A.">
        <title>A Catalog of Tens of Thousands of Viruses from Human Metagenomes Reveals Hidden Associations with Chronic Diseases.</title>
        <authorList>
            <person name="Tisza M.J."/>
            <person name="Buck C.B."/>
        </authorList>
    </citation>
    <scope>NUCLEOTIDE SEQUENCE</scope>
    <source>
        <strain evidence="11">Ct6F13</strain>
    </source>
</reference>
<dbReference type="InterPro" id="IPR002477">
    <property type="entry name" value="Peptidoglycan-bd-like"/>
</dbReference>
<evidence type="ECO:0000259" key="10">
    <source>
        <dbReference type="SMART" id="SM00644"/>
    </source>
</evidence>
<dbReference type="GO" id="GO:0001897">
    <property type="term" value="P:symbiont-mediated cytolysis of host cell"/>
    <property type="evidence" value="ECO:0007669"/>
    <property type="project" value="UniProtKB-ARBA"/>
</dbReference>
<proteinExistence type="inferred from homology"/>
<sequence>MLTINKEFLKSYKCYKGKNNPKYIVNHETDNYSEGAGARNHAKAQFNGNLGNASVHFYVDDKEIYQCLELSDGPWSVGDANYGVITNWNNISIEICVNPDSDYNTARKNAAELNRYLLDKYGWGMDRVKRHYDATYKTCPRKMIQNPNLWKEFIQWINTGDTSIEVDHNKPIYVATIEQSKNFIGNRAKDVQAKLISLGYDLGSWGANGIWGEYSYNALLKFQKDNGLNPDGYCGPATTAKLNELCENKGESRLLKVMKNKVVKLGIEGNHVRMLQSSLTMLGYNVNGIDGHCGNGCVAAIKAYQRDNGLSVDGSCGPATWTSILTK</sequence>
<evidence type="ECO:0000256" key="1">
    <source>
        <dbReference type="ARBA" id="ARBA00001561"/>
    </source>
</evidence>
<evidence type="ECO:0000256" key="5">
    <source>
        <dbReference type="ARBA" id="ARBA00022638"/>
    </source>
</evidence>
<evidence type="ECO:0000256" key="4">
    <source>
        <dbReference type="ARBA" id="ARBA00022529"/>
    </source>
</evidence>
<dbReference type="GO" id="GO:0042742">
    <property type="term" value="P:defense response to bacterium"/>
    <property type="evidence" value="ECO:0007669"/>
    <property type="project" value="UniProtKB-KW"/>
</dbReference>
<dbReference type="SMART" id="SM00644">
    <property type="entry name" value="Ami_2"/>
    <property type="match status" value="1"/>
</dbReference>
<dbReference type="InterPro" id="IPR036365">
    <property type="entry name" value="PGBD-like_sf"/>
</dbReference>
<keyword evidence="7" id="KW-0749">Sporulation</keyword>
<name>A0A8S5LJ22_9CAUD</name>
<dbReference type="PANTHER" id="PTHR30417:SF11">
    <property type="entry name" value="N-ACETYLMURAMOYL-L-ALANINE AMIDASE XLYA"/>
    <property type="match status" value="1"/>
</dbReference>
<dbReference type="SUPFAM" id="SSF55846">
    <property type="entry name" value="N-acetylmuramoyl-L-alanine amidase-like"/>
    <property type="match status" value="1"/>
</dbReference>
<keyword evidence="6" id="KW-0378">Hydrolase</keyword>
<dbReference type="PANTHER" id="PTHR30417">
    <property type="entry name" value="N-ACETYLMURAMOYL-L-ALANINE AMIDASE AMID"/>
    <property type="match status" value="1"/>
</dbReference>
<keyword evidence="4" id="KW-0929">Antimicrobial</keyword>
<dbReference type="SUPFAM" id="SSF47090">
    <property type="entry name" value="PGBD-like"/>
    <property type="match status" value="2"/>
</dbReference>
<keyword evidence="8" id="KW-0178">Competence</keyword>
<protein>
    <recommendedName>
        <fullName evidence="3">N-acetylmuramoyl-L-alanine amidase</fullName>
        <ecNumber evidence="3">3.5.1.28</ecNumber>
    </recommendedName>
</protein>
<dbReference type="Pfam" id="PF01471">
    <property type="entry name" value="PG_binding_1"/>
    <property type="match status" value="2"/>
</dbReference>
<keyword evidence="9" id="KW-0961">Cell wall biogenesis/degradation</keyword>
<dbReference type="EC" id="3.5.1.28" evidence="3"/>